<dbReference type="FunFam" id="3.30.1330.30:FF:000004">
    <property type="entry name" value="selenocysteine insertion sequence-binding protein 2"/>
    <property type="match status" value="1"/>
</dbReference>
<dbReference type="Proteomes" id="UP000681722">
    <property type="component" value="Unassembled WGS sequence"/>
</dbReference>
<dbReference type="GO" id="GO:0001514">
    <property type="term" value="P:selenocysteine incorporation"/>
    <property type="evidence" value="ECO:0007669"/>
    <property type="project" value="UniProtKB-ARBA"/>
</dbReference>
<feature type="compositionally biased region" description="Basic and acidic residues" evidence="1">
    <location>
        <begin position="489"/>
        <end position="505"/>
    </location>
</feature>
<dbReference type="Proteomes" id="UP000663829">
    <property type="component" value="Unassembled WGS sequence"/>
</dbReference>
<feature type="region of interest" description="Disordered" evidence="1">
    <location>
        <begin position="1174"/>
        <end position="1227"/>
    </location>
</feature>
<dbReference type="InterPro" id="IPR029064">
    <property type="entry name" value="Ribosomal_eL30-like_sf"/>
</dbReference>
<feature type="region of interest" description="Disordered" evidence="1">
    <location>
        <begin position="1233"/>
        <end position="1252"/>
    </location>
</feature>
<dbReference type="GO" id="GO:0003730">
    <property type="term" value="F:mRNA 3'-UTR binding"/>
    <property type="evidence" value="ECO:0007669"/>
    <property type="project" value="TreeGrafter"/>
</dbReference>
<dbReference type="Pfam" id="PF01248">
    <property type="entry name" value="Ribosomal_L7Ae"/>
    <property type="match status" value="1"/>
</dbReference>
<dbReference type="GO" id="GO:0005739">
    <property type="term" value="C:mitochondrion"/>
    <property type="evidence" value="ECO:0007669"/>
    <property type="project" value="TreeGrafter"/>
</dbReference>
<feature type="compositionally biased region" description="Low complexity" evidence="1">
    <location>
        <begin position="718"/>
        <end position="732"/>
    </location>
</feature>
<dbReference type="InterPro" id="IPR004038">
    <property type="entry name" value="Ribosomal_eL8/eL30/eS12/Gad45"/>
</dbReference>
<feature type="compositionally biased region" description="Polar residues" evidence="1">
    <location>
        <begin position="600"/>
        <end position="609"/>
    </location>
</feature>
<feature type="compositionally biased region" description="Polar residues" evidence="1">
    <location>
        <begin position="506"/>
        <end position="536"/>
    </location>
</feature>
<feature type="compositionally biased region" description="Basic residues" evidence="1">
    <location>
        <begin position="688"/>
        <end position="697"/>
    </location>
</feature>
<dbReference type="SUPFAM" id="SSF55315">
    <property type="entry name" value="L30e-like"/>
    <property type="match status" value="1"/>
</dbReference>
<feature type="region of interest" description="Disordered" evidence="1">
    <location>
        <begin position="83"/>
        <end position="105"/>
    </location>
</feature>
<keyword evidence="5" id="KW-1185">Reference proteome</keyword>
<evidence type="ECO:0000259" key="2">
    <source>
        <dbReference type="Pfam" id="PF01248"/>
    </source>
</evidence>
<evidence type="ECO:0000313" key="5">
    <source>
        <dbReference type="Proteomes" id="UP000663829"/>
    </source>
</evidence>
<feature type="region of interest" description="Disordered" evidence="1">
    <location>
        <begin position="762"/>
        <end position="814"/>
    </location>
</feature>
<evidence type="ECO:0000313" key="3">
    <source>
        <dbReference type="EMBL" id="CAF0906544.1"/>
    </source>
</evidence>
<organism evidence="3 5">
    <name type="scientific">Didymodactylos carnosus</name>
    <dbReference type="NCBI Taxonomy" id="1234261"/>
    <lineage>
        <taxon>Eukaryota</taxon>
        <taxon>Metazoa</taxon>
        <taxon>Spiralia</taxon>
        <taxon>Gnathifera</taxon>
        <taxon>Rotifera</taxon>
        <taxon>Eurotatoria</taxon>
        <taxon>Bdelloidea</taxon>
        <taxon>Philodinida</taxon>
        <taxon>Philodinidae</taxon>
        <taxon>Didymodactylos</taxon>
    </lineage>
</organism>
<feature type="compositionally biased region" description="Low complexity" evidence="1">
    <location>
        <begin position="212"/>
        <end position="221"/>
    </location>
</feature>
<feature type="compositionally biased region" description="Basic and acidic residues" evidence="1">
    <location>
        <begin position="698"/>
        <end position="707"/>
    </location>
</feature>
<feature type="compositionally biased region" description="Acidic residues" evidence="1">
    <location>
        <begin position="1215"/>
        <end position="1227"/>
    </location>
</feature>
<proteinExistence type="predicted"/>
<dbReference type="Gene3D" id="3.30.1330.30">
    <property type="match status" value="1"/>
</dbReference>
<feature type="compositionally biased region" description="Polar residues" evidence="1">
    <location>
        <begin position="274"/>
        <end position="352"/>
    </location>
</feature>
<gene>
    <name evidence="3" type="ORF">GPM918_LOCUS8921</name>
    <name evidence="4" type="ORF">SRO942_LOCUS8922</name>
</gene>
<accession>A0A813ZXC6</accession>
<dbReference type="GO" id="GO:1990904">
    <property type="term" value="C:ribonucleoprotein complex"/>
    <property type="evidence" value="ECO:0007669"/>
    <property type="project" value="TreeGrafter"/>
</dbReference>
<feature type="region of interest" description="Disordered" evidence="1">
    <location>
        <begin position="580"/>
        <end position="632"/>
    </location>
</feature>
<dbReference type="AlphaFoldDB" id="A0A813ZXC6"/>
<dbReference type="PANTHER" id="PTHR13284:SF4">
    <property type="entry name" value="C2H2-TYPE DOMAIN-CONTAINING PROTEIN"/>
    <property type="match status" value="1"/>
</dbReference>
<feature type="domain" description="Ribosomal protein eL8/eL30/eS12/Gadd45" evidence="2">
    <location>
        <begin position="866"/>
        <end position="954"/>
    </location>
</feature>
<reference evidence="3" key="1">
    <citation type="submission" date="2021-02" db="EMBL/GenBank/DDBJ databases">
        <authorList>
            <person name="Nowell W R."/>
        </authorList>
    </citation>
    <scope>NUCLEOTIDE SEQUENCE</scope>
</reference>
<feature type="region of interest" description="Disordered" evidence="1">
    <location>
        <begin position="182"/>
        <end position="362"/>
    </location>
</feature>
<comment type="caution">
    <text evidence="3">The sequence shown here is derived from an EMBL/GenBank/DDBJ whole genome shotgun (WGS) entry which is preliminary data.</text>
</comment>
<evidence type="ECO:0000256" key="1">
    <source>
        <dbReference type="SAM" id="MobiDB-lite"/>
    </source>
</evidence>
<dbReference type="OrthoDB" id="263617at2759"/>
<feature type="compositionally biased region" description="Low complexity" evidence="1">
    <location>
        <begin position="551"/>
        <end position="561"/>
    </location>
</feature>
<name>A0A813ZXC6_9BILA</name>
<protein>
    <recommendedName>
        <fullName evidence="2">Ribosomal protein eL8/eL30/eS12/Gadd45 domain-containing protein</fullName>
    </recommendedName>
</protein>
<dbReference type="EMBL" id="CAJOBC010001608">
    <property type="protein sequence ID" value="CAF3688210.1"/>
    <property type="molecule type" value="Genomic_DNA"/>
</dbReference>
<feature type="compositionally biased region" description="Low complexity" evidence="1">
    <location>
        <begin position="455"/>
        <end position="482"/>
    </location>
</feature>
<evidence type="ECO:0000313" key="4">
    <source>
        <dbReference type="EMBL" id="CAF3688210.1"/>
    </source>
</evidence>
<feature type="compositionally biased region" description="Basic residues" evidence="1">
    <location>
        <begin position="537"/>
        <end position="550"/>
    </location>
</feature>
<feature type="compositionally biased region" description="Low complexity" evidence="1">
    <location>
        <begin position="88"/>
        <end position="105"/>
    </location>
</feature>
<feature type="compositionally biased region" description="Polar residues" evidence="1">
    <location>
        <begin position="228"/>
        <end position="246"/>
    </location>
</feature>
<dbReference type="PANTHER" id="PTHR13284">
    <property type="entry name" value="GH01354P"/>
    <property type="match status" value="1"/>
</dbReference>
<dbReference type="GO" id="GO:0035368">
    <property type="term" value="F:selenocysteine insertion sequence binding"/>
    <property type="evidence" value="ECO:0007669"/>
    <property type="project" value="InterPro"/>
</dbReference>
<feature type="region of interest" description="Disordered" evidence="1">
    <location>
        <begin position="425"/>
        <end position="564"/>
    </location>
</feature>
<feature type="compositionally biased region" description="Low complexity" evidence="1">
    <location>
        <begin position="1174"/>
        <end position="1183"/>
    </location>
</feature>
<dbReference type="GO" id="GO:0043021">
    <property type="term" value="F:ribonucleoprotein complex binding"/>
    <property type="evidence" value="ECO:0007669"/>
    <property type="project" value="TreeGrafter"/>
</dbReference>
<feature type="region of interest" description="Disordered" evidence="1">
    <location>
        <begin position="651"/>
        <end position="738"/>
    </location>
</feature>
<feature type="compositionally biased region" description="Polar residues" evidence="1">
    <location>
        <begin position="1233"/>
        <end position="1242"/>
    </location>
</feature>
<sequence>MTSTPSALSATAKEFIPSQIPTLGYCDSVDPVSLGSTTTIYVSGMPGTSLLYPTQTTCLDMSKTQLSHLPEIELHIQQRQTQQFNIESSQVPSSSSTSSTSPIAQQQSQIILLPTNIPYPNYPQTMPSSAQILYTTSLTPNEPPPYYAHPYDIIDQQQPQLVSFSLQPQLPPQSLQICNLHQQGQSHNRYKQHNDQLHQQSSIPRRDGGRSSRGTSSSYLRGRGGSYRPNNNFYNSSIENSDYQHNNRSPTSSSSYRRYGSSQNYNSSRGRGSYDQSQRYNDRNSAFFNGPYSQSPHLSQNKNDLTNSTQSKRIPSSNSHQRSFSSYDQVDNSNNYQPTRSRGLTRRIPNSRSYDDRNGSDYVDYDVVGDIDFNHMDNDQHTNHNNNQAQSLIDSNDVTSFEFRQEDFPSLPLNANNHTVNNKQHTSHVHVNGDNNHISQPNQNGTQPSWNIVVSTARPKSSSPTSKSPAITKQRSTSQHSQTSRKSRKEAPPDNKKSKSHERNKTSPNQTKSPLTQQRSVSLNSNNQQDAESAQQKQRRHGRKKSKTKTTKQQEQATTETPSFTSSKIVPFALDDESAFPTLSNSQTTTKKVVKNTTQHPNDPNQTDVSIEPPTTIEKQSQPSSHRKPHPKANTAYAVRLTDMFNALNTTSANKSQQKSSSSVQIKTNPLDSNPVPKRGKEREEPKRRKPTKLKRIINKELEENHKQRLSLKQQPSLDTNNELNNSINDSNKQQYDDTKHAPATLITNTLLNVLSQISNSTSVQDMDEEDDNGSSASCTEQDEENRDDHEQISQQSSYNPSPFTAQPPPPSESLIQDIQQMKQLHHSCFREYCHQLIDRTLDEICVQLLLTLKRFQDRQQNLNPQKAKLKRRYIHGIREVTKHLRLNRLKCILIAPDCERIKTEGGLDDAIEQIITLCEKQSIPYVFTLNRKKLGRCLNKISKISTIGIFDYSGTEQFYKQMLELTHENQLQYQTIVENLHKEQEQEQQLSSKLTNTGLNSKEFFKLLHKTFQQKNQQQQKPQRYIVNKIPKESLSKMLPKVPAHYAHSRNVSDTSTIYIDPLLITTLNGLPSTPPHIPSAHHVRASSGSFEQIPKCVVTKKNGHHRTLSAGATTIFVPSDMIVTTNSVLSAHHTKCHSRTPSGCSQISQPYSELEQIDYYDQVKNVLECSTTTSTINSSPPSDLPQLQQEDVREEVSSHTIRLKSIDEHDPGNEADTEAYIDEEDDATTLVEQTDISSSKQSKRVKKLSKNVETSLSNVEKWVHSTEFRKDDDDDE</sequence>
<dbReference type="EMBL" id="CAJNOQ010001608">
    <property type="protein sequence ID" value="CAF0906544.1"/>
    <property type="molecule type" value="Genomic_DNA"/>
</dbReference>
<dbReference type="InterPro" id="IPR040051">
    <property type="entry name" value="SECISBP2"/>
</dbReference>
<feature type="compositionally biased region" description="Polar residues" evidence="1">
    <location>
        <begin position="433"/>
        <end position="454"/>
    </location>
</feature>
<feature type="compositionally biased region" description="Low complexity" evidence="1">
    <location>
        <begin position="584"/>
        <end position="599"/>
    </location>
</feature>
<feature type="compositionally biased region" description="Low complexity" evidence="1">
    <location>
        <begin position="247"/>
        <end position="273"/>
    </location>
</feature>